<dbReference type="Pfam" id="PF00440">
    <property type="entry name" value="TetR_N"/>
    <property type="match status" value="1"/>
</dbReference>
<dbReference type="GO" id="GO:0000976">
    <property type="term" value="F:transcription cis-regulatory region binding"/>
    <property type="evidence" value="ECO:0007669"/>
    <property type="project" value="TreeGrafter"/>
</dbReference>
<dbReference type="EMBL" id="WPNZ01000017">
    <property type="protein sequence ID" value="MVO88496.1"/>
    <property type="molecule type" value="Genomic_DNA"/>
</dbReference>
<dbReference type="InterPro" id="IPR011075">
    <property type="entry name" value="TetR_C"/>
</dbReference>
<feature type="region of interest" description="Disordered" evidence="5">
    <location>
        <begin position="198"/>
        <end position="226"/>
    </location>
</feature>
<dbReference type="Proteomes" id="UP000483802">
    <property type="component" value="Unassembled WGS sequence"/>
</dbReference>
<dbReference type="AlphaFoldDB" id="A0A6L6X454"/>
<dbReference type="InterPro" id="IPR001647">
    <property type="entry name" value="HTH_TetR"/>
</dbReference>
<name>A0A6L6X454_9ACTN</name>
<keyword evidence="1" id="KW-0805">Transcription regulation</keyword>
<comment type="caution">
    <text evidence="7">The sequence shown here is derived from an EMBL/GenBank/DDBJ whole genome shotgun (WGS) entry which is preliminary data.</text>
</comment>
<keyword evidence="3" id="KW-0804">Transcription</keyword>
<keyword evidence="2 4" id="KW-0238">DNA-binding</keyword>
<sequence length="226" mass="24603">MTDPLASPPDRRPGGRTARVRAQVLDAVRAELAERGHEGLTMEGVATRAGVHRATVYRRWRDVGGLLVDVITAAGEIDWQPPDTGSLPGDLTALNEEIQQSLVVQPSFALALMAASFHSEQAARAQTRLWTDRYAQCEVLVERAVERGELPAPHPDARSLLVAATAPIYHQLVLLRAGPDPRLPRRAARAAVLAAAAGAFRAPRQDREESDREESDREESDREGSA</sequence>
<protein>
    <submittedName>
        <fullName evidence="7">TetR family transcriptional regulator</fullName>
    </submittedName>
</protein>
<dbReference type="PANTHER" id="PTHR30055">
    <property type="entry name" value="HTH-TYPE TRANSCRIPTIONAL REGULATOR RUTR"/>
    <property type="match status" value="1"/>
</dbReference>
<dbReference type="Gene3D" id="1.10.10.60">
    <property type="entry name" value="Homeodomain-like"/>
    <property type="match status" value="1"/>
</dbReference>
<dbReference type="PROSITE" id="PS50977">
    <property type="entry name" value="HTH_TETR_2"/>
    <property type="match status" value="1"/>
</dbReference>
<dbReference type="InterPro" id="IPR050109">
    <property type="entry name" value="HTH-type_TetR-like_transc_reg"/>
</dbReference>
<feature type="DNA-binding region" description="H-T-H motif" evidence="4">
    <location>
        <begin position="41"/>
        <end position="60"/>
    </location>
</feature>
<evidence type="ECO:0000256" key="3">
    <source>
        <dbReference type="ARBA" id="ARBA00023163"/>
    </source>
</evidence>
<dbReference type="PANTHER" id="PTHR30055:SF148">
    <property type="entry name" value="TETR-FAMILY TRANSCRIPTIONAL REGULATOR"/>
    <property type="match status" value="1"/>
</dbReference>
<evidence type="ECO:0000256" key="4">
    <source>
        <dbReference type="PROSITE-ProRule" id="PRU00335"/>
    </source>
</evidence>
<dbReference type="RefSeq" id="WP_157167917.1">
    <property type="nucleotide sequence ID" value="NZ_WPNZ01000017.1"/>
</dbReference>
<reference evidence="7 8" key="1">
    <citation type="submission" date="2019-11" db="EMBL/GenBank/DDBJ databases">
        <title>Streptomyces typhae sp. nov., a novel endophytic actinomycete isolated from the root of cattail pollen (Typha angustifolia L.).</title>
        <authorList>
            <person name="Peng C."/>
        </authorList>
    </citation>
    <scope>NUCLEOTIDE SEQUENCE [LARGE SCALE GENOMIC DNA]</scope>
    <source>
        <strain evidence="8">p1417</strain>
    </source>
</reference>
<dbReference type="InterPro" id="IPR009057">
    <property type="entry name" value="Homeodomain-like_sf"/>
</dbReference>
<dbReference type="Gene3D" id="1.10.357.10">
    <property type="entry name" value="Tetracycline Repressor, domain 2"/>
    <property type="match status" value="1"/>
</dbReference>
<evidence type="ECO:0000256" key="2">
    <source>
        <dbReference type="ARBA" id="ARBA00023125"/>
    </source>
</evidence>
<gene>
    <name evidence="7" type="ORF">GPA10_27975</name>
</gene>
<evidence type="ECO:0000313" key="8">
    <source>
        <dbReference type="Proteomes" id="UP000483802"/>
    </source>
</evidence>
<evidence type="ECO:0000256" key="1">
    <source>
        <dbReference type="ARBA" id="ARBA00023015"/>
    </source>
</evidence>
<evidence type="ECO:0000313" key="7">
    <source>
        <dbReference type="EMBL" id="MVO88496.1"/>
    </source>
</evidence>
<dbReference type="SUPFAM" id="SSF46689">
    <property type="entry name" value="Homeodomain-like"/>
    <property type="match status" value="1"/>
</dbReference>
<keyword evidence="8" id="KW-1185">Reference proteome</keyword>
<feature type="domain" description="HTH tetR-type" evidence="6">
    <location>
        <begin position="18"/>
        <end position="78"/>
    </location>
</feature>
<dbReference type="GO" id="GO:0003700">
    <property type="term" value="F:DNA-binding transcription factor activity"/>
    <property type="evidence" value="ECO:0007669"/>
    <property type="project" value="TreeGrafter"/>
</dbReference>
<evidence type="ECO:0000256" key="5">
    <source>
        <dbReference type="SAM" id="MobiDB-lite"/>
    </source>
</evidence>
<evidence type="ECO:0000259" key="6">
    <source>
        <dbReference type="PROSITE" id="PS50977"/>
    </source>
</evidence>
<dbReference type="SUPFAM" id="SSF48498">
    <property type="entry name" value="Tetracyclin repressor-like, C-terminal domain"/>
    <property type="match status" value="1"/>
</dbReference>
<accession>A0A6L6X454</accession>
<dbReference type="Pfam" id="PF16859">
    <property type="entry name" value="TetR_C_11"/>
    <property type="match status" value="1"/>
</dbReference>
<dbReference type="InterPro" id="IPR036271">
    <property type="entry name" value="Tet_transcr_reg_TetR-rel_C_sf"/>
</dbReference>
<organism evidence="7 8">
    <name type="scientific">Streptomyces typhae</name>
    <dbReference type="NCBI Taxonomy" id="2681492"/>
    <lineage>
        <taxon>Bacteria</taxon>
        <taxon>Bacillati</taxon>
        <taxon>Actinomycetota</taxon>
        <taxon>Actinomycetes</taxon>
        <taxon>Kitasatosporales</taxon>
        <taxon>Streptomycetaceae</taxon>
        <taxon>Streptomyces</taxon>
    </lineage>
</organism>
<proteinExistence type="predicted"/>